<proteinExistence type="predicted"/>
<dbReference type="AlphaFoldDB" id="A0A9N9NBL9"/>
<accession>A0A9N9NBL9</accession>
<name>A0A9N9NBL9_FUNMO</name>
<sequence>MNKMNSGCFEQTNIEIMDDSGRPSTLFLTDAPECNKFDN</sequence>
<organism evidence="2 3">
    <name type="scientific">Funneliformis mosseae</name>
    <name type="common">Endomycorrhizal fungus</name>
    <name type="synonym">Glomus mosseae</name>
    <dbReference type="NCBI Taxonomy" id="27381"/>
    <lineage>
        <taxon>Eukaryota</taxon>
        <taxon>Fungi</taxon>
        <taxon>Fungi incertae sedis</taxon>
        <taxon>Mucoromycota</taxon>
        <taxon>Glomeromycotina</taxon>
        <taxon>Glomeromycetes</taxon>
        <taxon>Glomerales</taxon>
        <taxon>Glomeraceae</taxon>
        <taxon>Funneliformis</taxon>
    </lineage>
</organism>
<evidence type="ECO:0000256" key="1">
    <source>
        <dbReference type="SAM" id="MobiDB-lite"/>
    </source>
</evidence>
<feature type="region of interest" description="Disordered" evidence="1">
    <location>
        <begin position="19"/>
        <end position="39"/>
    </location>
</feature>
<dbReference type="EMBL" id="CAJVPP010013923">
    <property type="protein sequence ID" value="CAG8722448.1"/>
    <property type="molecule type" value="Genomic_DNA"/>
</dbReference>
<dbReference type="Proteomes" id="UP000789375">
    <property type="component" value="Unassembled WGS sequence"/>
</dbReference>
<gene>
    <name evidence="2" type="ORF">FMOSSE_LOCUS15091</name>
</gene>
<protein>
    <submittedName>
        <fullName evidence="2">2555_t:CDS:1</fullName>
    </submittedName>
</protein>
<comment type="caution">
    <text evidence="2">The sequence shown here is derived from an EMBL/GenBank/DDBJ whole genome shotgun (WGS) entry which is preliminary data.</text>
</comment>
<evidence type="ECO:0000313" key="3">
    <source>
        <dbReference type="Proteomes" id="UP000789375"/>
    </source>
</evidence>
<evidence type="ECO:0000313" key="2">
    <source>
        <dbReference type="EMBL" id="CAG8722448.1"/>
    </source>
</evidence>
<keyword evidence="3" id="KW-1185">Reference proteome</keyword>
<reference evidence="2" key="1">
    <citation type="submission" date="2021-06" db="EMBL/GenBank/DDBJ databases">
        <authorList>
            <person name="Kallberg Y."/>
            <person name="Tangrot J."/>
            <person name="Rosling A."/>
        </authorList>
    </citation>
    <scope>NUCLEOTIDE SEQUENCE</scope>
    <source>
        <strain evidence="2">87-6 pot B 2015</strain>
    </source>
</reference>